<dbReference type="PANTHER" id="PTHR35371:SF1">
    <property type="entry name" value="BLR7753 PROTEIN"/>
    <property type="match status" value="1"/>
</dbReference>
<evidence type="ECO:0000313" key="7">
    <source>
        <dbReference type="Proteomes" id="UP000192330"/>
    </source>
</evidence>
<accession>A0A1W2AQS0</accession>
<dbReference type="STRING" id="1387277.SAMN06295998_103209"/>
<sequence length="129" mass="14358">MTPELTALTLAALLQVVHFLIYSISAQKQVGRKYAASPRDEPRELTGFAGRAQRAMNNHFEGLILFSIACLVVTYADKGGKLTALCALTYLCARLLYIPAYLFGWSPWRSLIWFIGFVATTLMLVLTLL</sequence>
<dbReference type="OrthoDB" id="7743618at2"/>
<dbReference type="InterPro" id="IPR001129">
    <property type="entry name" value="Membr-assoc_MAPEG"/>
</dbReference>
<proteinExistence type="predicted"/>
<dbReference type="PANTHER" id="PTHR35371">
    <property type="entry name" value="INNER MEMBRANE PROTEIN"/>
    <property type="match status" value="1"/>
</dbReference>
<evidence type="ECO:0000256" key="2">
    <source>
        <dbReference type="ARBA" id="ARBA00022692"/>
    </source>
</evidence>
<dbReference type="EMBL" id="FWYD01000003">
    <property type="protein sequence ID" value="SMC62872.1"/>
    <property type="molecule type" value="Genomic_DNA"/>
</dbReference>
<dbReference type="Proteomes" id="UP000192330">
    <property type="component" value="Unassembled WGS sequence"/>
</dbReference>
<comment type="subcellular location">
    <subcellularLocation>
        <location evidence="1">Membrane</location>
    </subcellularLocation>
</comment>
<dbReference type="GO" id="GO:0016020">
    <property type="term" value="C:membrane"/>
    <property type="evidence" value="ECO:0007669"/>
    <property type="project" value="UniProtKB-SubCell"/>
</dbReference>
<name>A0A1W2AQS0_9RHOB</name>
<dbReference type="Gene3D" id="1.20.120.550">
    <property type="entry name" value="Membrane associated eicosanoid/glutathione metabolism-like domain"/>
    <property type="match status" value="1"/>
</dbReference>
<feature type="transmembrane region" description="Helical" evidence="5">
    <location>
        <begin position="111"/>
        <end position="128"/>
    </location>
</feature>
<organism evidence="6 7">
    <name type="scientific">Primorskyibacter flagellatus</name>
    <dbReference type="NCBI Taxonomy" id="1387277"/>
    <lineage>
        <taxon>Bacteria</taxon>
        <taxon>Pseudomonadati</taxon>
        <taxon>Pseudomonadota</taxon>
        <taxon>Alphaproteobacteria</taxon>
        <taxon>Rhodobacterales</taxon>
        <taxon>Roseobacteraceae</taxon>
        <taxon>Primorskyibacter</taxon>
    </lineage>
</organism>
<dbReference type="SUPFAM" id="SSF161084">
    <property type="entry name" value="MAPEG domain-like"/>
    <property type="match status" value="1"/>
</dbReference>
<evidence type="ECO:0000313" key="6">
    <source>
        <dbReference type="EMBL" id="SMC62872.1"/>
    </source>
</evidence>
<keyword evidence="2 5" id="KW-0812">Transmembrane</keyword>
<gene>
    <name evidence="6" type="ORF">SAMN06295998_103209</name>
</gene>
<evidence type="ECO:0000256" key="5">
    <source>
        <dbReference type="SAM" id="Phobius"/>
    </source>
</evidence>
<dbReference type="InterPro" id="IPR023352">
    <property type="entry name" value="MAPEG-like_dom_sf"/>
</dbReference>
<keyword evidence="4 5" id="KW-0472">Membrane</keyword>
<reference evidence="6 7" key="1">
    <citation type="submission" date="2017-04" db="EMBL/GenBank/DDBJ databases">
        <authorList>
            <person name="Afonso C.L."/>
            <person name="Miller P.J."/>
            <person name="Scott M.A."/>
            <person name="Spackman E."/>
            <person name="Goraichik I."/>
            <person name="Dimitrov K.M."/>
            <person name="Suarez D.L."/>
            <person name="Swayne D.E."/>
        </authorList>
    </citation>
    <scope>NUCLEOTIDE SEQUENCE [LARGE SCALE GENOMIC DNA]</scope>
    <source>
        <strain evidence="6 7">CGMCC 1.12644</strain>
    </source>
</reference>
<feature type="transmembrane region" description="Helical" evidence="5">
    <location>
        <begin position="6"/>
        <end position="24"/>
    </location>
</feature>
<keyword evidence="7" id="KW-1185">Reference proteome</keyword>
<evidence type="ECO:0000256" key="4">
    <source>
        <dbReference type="ARBA" id="ARBA00023136"/>
    </source>
</evidence>
<protein>
    <submittedName>
        <fullName evidence="6">Uncharacterized conserved protein, MAPEG superfamily</fullName>
    </submittedName>
</protein>
<evidence type="ECO:0000256" key="3">
    <source>
        <dbReference type="ARBA" id="ARBA00022989"/>
    </source>
</evidence>
<dbReference type="Pfam" id="PF01124">
    <property type="entry name" value="MAPEG"/>
    <property type="match status" value="1"/>
</dbReference>
<keyword evidence="3 5" id="KW-1133">Transmembrane helix</keyword>
<feature type="transmembrane region" description="Helical" evidence="5">
    <location>
        <begin position="60"/>
        <end position="76"/>
    </location>
</feature>
<evidence type="ECO:0000256" key="1">
    <source>
        <dbReference type="ARBA" id="ARBA00004370"/>
    </source>
</evidence>
<dbReference type="AlphaFoldDB" id="A0A1W2AQS0"/>
<dbReference type="RefSeq" id="WP_084351598.1">
    <property type="nucleotide sequence ID" value="NZ_FWYD01000003.1"/>
</dbReference>
<feature type="transmembrane region" description="Helical" evidence="5">
    <location>
        <begin position="82"/>
        <end position="104"/>
    </location>
</feature>